<comment type="similarity">
    <text evidence="1 4">Belongs to the D-isomer specific 2-hydroxyacid dehydrogenase family.</text>
</comment>
<evidence type="ECO:0000259" key="5">
    <source>
        <dbReference type="Pfam" id="PF00389"/>
    </source>
</evidence>
<keyword evidence="3" id="KW-0520">NAD</keyword>
<dbReference type="RefSeq" id="WP_062287078.1">
    <property type="nucleotide sequence ID" value="NZ_CP013200.1"/>
</dbReference>
<dbReference type="CDD" id="cd12167">
    <property type="entry name" value="2-Hacid_dh_8"/>
    <property type="match status" value="1"/>
</dbReference>
<dbReference type="PANTHER" id="PTHR42789:SF1">
    <property type="entry name" value="D-ISOMER SPECIFIC 2-HYDROXYACID DEHYDROGENASE FAMILY PROTEIN (AFU_ORTHOLOGUE AFUA_6G10090)"/>
    <property type="match status" value="1"/>
</dbReference>
<dbReference type="GO" id="GO:0051287">
    <property type="term" value="F:NAD binding"/>
    <property type="evidence" value="ECO:0007669"/>
    <property type="project" value="InterPro"/>
</dbReference>
<dbReference type="Pfam" id="PF02826">
    <property type="entry name" value="2-Hacid_dh_C"/>
    <property type="match status" value="1"/>
</dbReference>
<dbReference type="SUPFAM" id="SSF51735">
    <property type="entry name" value="NAD(P)-binding Rossmann-fold domains"/>
    <property type="match status" value="1"/>
</dbReference>
<reference evidence="7 8" key="2">
    <citation type="journal article" date="2016" name="J. Biotechnol.">
        <title>Complete genome sequence of Arthrobacter alpinus ERGS4:06, a yellow pigmented bacterium tolerant to cold and radiations isolated from Sikkim Himalaya.</title>
        <authorList>
            <person name="Kumar R."/>
            <person name="Singh D."/>
            <person name="Swarnkar M.K."/>
            <person name="Singh A.K."/>
            <person name="Kumar S."/>
        </authorList>
    </citation>
    <scope>NUCLEOTIDE SEQUENCE [LARGE SCALE GENOMIC DNA]</scope>
    <source>
        <strain evidence="7 8">ERGS4:06</strain>
    </source>
</reference>
<dbReference type="EMBL" id="CP013200">
    <property type="protein sequence ID" value="ALO66367.1"/>
    <property type="molecule type" value="Genomic_DNA"/>
</dbReference>
<dbReference type="PANTHER" id="PTHR42789">
    <property type="entry name" value="D-ISOMER SPECIFIC 2-HYDROXYACID DEHYDROGENASE FAMILY PROTEIN (AFU_ORTHOLOGUE AFUA_6G10090)"/>
    <property type="match status" value="1"/>
</dbReference>
<dbReference type="InterPro" id="IPR006140">
    <property type="entry name" value="D-isomer_DH_NAD-bd"/>
</dbReference>
<dbReference type="Pfam" id="PF00389">
    <property type="entry name" value="2-Hacid_dh"/>
    <property type="match status" value="1"/>
</dbReference>
<organism evidence="7 8">
    <name type="scientific">Arthrobacter alpinus</name>
    <dbReference type="NCBI Taxonomy" id="656366"/>
    <lineage>
        <taxon>Bacteria</taxon>
        <taxon>Bacillati</taxon>
        <taxon>Actinomycetota</taxon>
        <taxon>Actinomycetes</taxon>
        <taxon>Micrococcales</taxon>
        <taxon>Micrococcaceae</taxon>
        <taxon>Arthrobacter</taxon>
    </lineage>
</organism>
<sequence>MTADLVPKRPQIAFAMASNELRDRLFGPAARQRLCAVADVVHEDVLTEFDSVEARAVLARTTALITGWGSPRIDAEVLEASPALALIAHAAGTVKAHVAEECWDRGITVTTAAQANGVPVAEYTLAYILLAGKDAAGAQNKLRAQRSRYVPDMIAPGLGNAGGTIGIIGASRIGRLVMELLKPFSFEVLLCDPTITAAEAAGMGGQLVSLDELMTRSSVVSLHAPVLPSTVGMIGAPQLSLMPAGATFINTARGVLVDHDALRAELLAGRINAVLDVTAPEPLPDDDPLYELPNVTLTPHIAGSLGNELARIGDLAVAEVVRLAGGGTPEFAVTRQALLDMA</sequence>
<dbReference type="Gene3D" id="3.40.50.720">
    <property type="entry name" value="NAD(P)-binding Rossmann-like Domain"/>
    <property type="match status" value="2"/>
</dbReference>
<keyword evidence="2 4" id="KW-0560">Oxidoreductase</keyword>
<evidence type="ECO:0000256" key="3">
    <source>
        <dbReference type="ARBA" id="ARBA00023027"/>
    </source>
</evidence>
<dbReference type="InterPro" id="IPR036291">
    <property type="entry name" value="NAD(P)-bd_dom_sf"/>
</dbReference>
<evidence type="ECO:0000259" key="6">
    <source>
        <dbReference type="Pfam" id="PF02826"/>
    </source>
</evidence>
<evidence type="ECO:0000313" key="7">
    <source>
        <dbReference type="EMBL" id="ALO66367.1"/>
    </source>
</evidence>
<evidence type="ECO:0000313" key="8">
    <source>
        <dbReference type="Proteomes" id="UP000059574"/>
    </source>
</evidence>
<reference evidence="8" key="1">
    <citation type="submission" date="2015-11" db="EMBL/GenBank/DDBJ databases">
        <authorList>
            <person name="Kumar R."/>
            <person name="Singh D."/>
            <person name="Swarnkar M.K."/>
            <person name="Singh A.K."/>
            <person name="Kumar S."/>
        </authorList>
    </citation>
    <scope>NUCLEOTIDE SEQUENCE [LARGE SCALE GENOMIC DNA]</scope>
    <source>
        <strain evidence="8">ERGS4:06</strain>
    </source>
</reference>
<feature type="domain" description="D-isomer specific 2-hydroxyacid dehydrogenase NAD-binding" evidence="6">
    <location>
        <begin position="126"/>
        <end position="302"/>
    </location>
</feature>
<dbReference type="Proteomes" id="UP000059574">
    <property type="component" value="Chromosome"/>
</dbReference>
<name>A0A0S2LY55_9MICC</name>
<dbReference type="InterPro" id="IPR006139">
    <property type="entry name" value="D-isomer_2_OHA_DH_cat_dom"/>
</dbReference>
<evidence type="ECO:0000256" key="2">
    <source>
        <dbReference type="ARBA" id="ARBA00023002"/>
    </source>
</evidence>
<protein>
    <recommendedName>
        <fullName evidence="9">Hydroxyacid dehydrogenase</fullName>
    </recommendedName>
</protein>
<dbReference type="SUPFAM" id="SSF52283">
    <property type="entry name" value="Formate/glycerate dehydrogenase catalytic domain-like"/>
    <property type="match status" value="1"/>
</dbReference>
<gene>
    <name evidence="7" type="ORF">AS189_07520</name>
</gene>
<dbReference type="GO" id="GO:0016616">
    <property type="term" value="F:oxidoreductase activity, acting on the CH-OH group of donors, NAD or NADP as acceptor"/>
    <property type="evidence" value="ECO:0007669"/>
    <property type="project" value="InterPro"/>
</dbReference>
<feature type="domain" description="D-isomer specific 2-hydroxyacid dehydrogenase catalytic" evidence="5">
    <location>
        <begin position="58"/>
        <end position="333"/>
    </location>
</feature>
<evidence type="ECO:0008006" key="9">
    <source>
        <dbReference type="Google" id="ProtNLM"/>
    </source>
</evidence>
<evidence type="ECO:0000256" key="4">
    <source>
        <dbReference type="RuleBase" id="RU003719"/>
    </source>
</evidence>
<accession>A0A0S2LY55</accession>
<evidence type="ECO:0000256" key="1">
    <source>
        <dbReference type="ARBA" id="ARBA00005854"/>
    </source>
</evidence>
<dbReference type="InterPro" id="IPR050857">
    <property type="entry name" value="D-2-hydroxyacid_DH"/>
</dbReference>
<proteinExistence type="inferred from homology"/>
<dbReference type="AlphaFoldDB" id="A0A0S2LY55"/>
<dbReference type="OrthoDB" id="4324715at2"/>